<keyword evidence="3" id="KW-1185">Reference proteome</keyword>
<keyword evidence="1" id="KW-0732">Signal</keyword>
<evidence type="ECO:0000313" key="3">
    <source>
        <dbReference type="Proteomes" id="UP000254869"/>
    </source>
</evidence>
<dbReference type="EMBL" id="QQBC01000019">
    <property type="protein sequence ID" value="RDI59088.1"/>
    <property type="molecule type" value="Genomic_DNA"/>
</dbReference>
<feature type="chain" id="PRO_5038927253" evidence="1">
    <location>
        <begin position="28"/>
        <end position="189"/>
    </location>
</feature>
<reference evidence="2 3" key="1">
    <citation type="submission" date="2018-07" db="EMBL/GenBank/DDBJ databases">
        <title>Genomic Encyclopedia of Type Strains, Phase IV (KMG-IV): sequencing the most valuable type-strain genomes for metagenomic binning, comparative biology and taxonomic classification.</title>
        <authorList>
            <person name="Goeker M."/>
        </authorList>
    </citation>
    <scope>NUCLEOTIDE SEQUENCE [LARGE SCALE GENOMIC DNA]</scope>
    <source>
        <strain evidence="2 3">DSM 44290</strain>
    </source>
</reference>
<organism evidence="2 3">
    <name type="scientific">Nocardia pseudobrasiliensis</name>
    <dbReference type="NCBI Taxonomy" id="45979"/>
    <lineage>
        <taxon>Bacteria</taxon>
        <taxon>Bacillati</taxon>
        <taxon>Actinomycetota</taxon>
        <taxon>Actinomycetes</taxon>
        <taxon>Mycobacteriales</taxon>
        <taxon>Nocardiaceae</taxon>
        <taxon>Nocardia</taxon>
    </lineage>
</organism>
<name>A0A370HKN8_9NOCA</name>
<protein>
    <submittedName>
        <fullName evidence="2">Uncharacterized protein</fullName>
    </submittedName>
</protein>
<dbReference type="AlphaFoldDB" id="A0A370HKN8"/>
<evidence type="ECO:0000256" key="1">
    <source>
        <dbReference type="SAM" id="SignalP"/>
    </source>
</evidence>
<dbReference type="PROSITE" id="PS51257">
    <property type="entry name" value="PROKAR_LIPOPROTEIN"/>
    <property type="match status" value="1"/>
</dbReference>
<dbReference type="STRING" id="1210086.GCA_001613105_04962"/>
<proteinExistence type="predicted"/>
<accession>A0A370HKN8</accession>
<sequence>MARNTVIRARRAAALAVLTTASVAALAGCSSQHQAAPAAAPDPDTADCRSGAQVIGNLQNTFQQLSDQLGGIGPASERGDIGDLRNRVGTGAALAAHIKSSLDAATAPMSSAATKRAYSGVADAGDRLHGALQRLDQAVQGAAPGEGAVNAVQQSLNDLNNAVTTMRLSCSTVYAESTVSPAAQRDAKG</sequence>
<dbReference type="Proteomes" id="UP000254869">
    <property type="component" value="Unassembled WGS sequence"/>
</dbReference>
<gene>
    <name evidence="2" type="ORF">DFR76_11949</name>
</gene>
<dbReference type="RefSeq" id="WP_068002099.1">
    <property type="nucleotide sequence ID" value="NZ_QQBC01000019.1"/>
</dbReference>
<comment type="caution">
    <text evidence="2">The sequence shown here is derived from an EMBL/GenBank/DDBJ whole genome shotgun (WGS) entry which is preliminary data.</text>
</comment>
<feature type="signal peptide" evidence="1">
    <location>
        <begin position="1"/>
        <end position="27"/>
    </location>
</feature>
<evidence type="ECO:0000313" key="2">
    <source>
        <dbReference type="EMBL" id="RDI59088.1"/>
    </source>
</evidence>